<keyword evidence="1" id="KW-0472">Membrane</keyword>
<evidence type="ECO:0000256" key="1">
    <source>
        <dbReference type="SAM" id="Phobius"/>
    </source>
</evidence>
<accession>A0A8S2PJ94</accession>
<feature type="transmembrane region" description="Helical" evidence="1">
    <location>
        <begin position="260"/>
        <end position="277"/>
    </location>
</feature>
<sequence>TPYFITTRKRRIFDVGDSVEEDITTVLTPEVETTESMQVLPFTQPPTASTNVFFLEKLSKDFHALLSNRRPHKSRAGIAQLFQPGEPENEAIIYTTTTARQRIRRTRSTTQSTSIQMTTQSPLTTFFITAEPTTITITTAPIILHTTIPTTTTTTTTTTSSATLTAETTAKTQSDTTINISSQSRMNGKSRRNNMTLYILTSDDHKIRRFSINHTRGFLLNCNQLRRRLLGRRRLRDIFQANSTYSPIMRYASTSSRQTFHHNILSLTIISLFFFFLQK</sequence>
<evidence type="ECO:0000313" key="3">
    <source>
        <dbReference type="Proteomes" id="UP000681967"/>
    </source>
</evidence>
<evidence type="ECO:0000313" key="2">
    <source>
        <dbReference type="EMBL" id="CAF4053450.1"/>
    </source>
</evidence>
<comment type="caution">
    <text evidence="2">The sequence shown here is derived from an EMBL/GenBank/DDBJ whole genome shotgun (WGS) entry which is preliminary data.</text>
</comment>
<gene>
    <name evidence="2" type="ORF">BYL167_LOCUS16550</name>
</gene>
<dbReference type="Proteomes" id="UP000681967">
    <property type="component" value="Unassembled WGS sequence"/>
</dbReference>
<name>A0A8S2PJ94_9BILA</name>
<dbReference type="AlphaFoldDB" id="A0A8S2PJ94"/>
<feature type="non-terminal residue" evidence="2">
    <location>
        <position position="1"/>
    </location>
</feature>
<organism evidence="2 3">
    <name type="scientific">Rotaria magnacalcarata</name>
    <dbReference type="NCBI Taxonomy" id="392030"/>
    <lineage>
        <taxon>Eukaryota</taxon>
        <taxon>Metazoa</taxon>
        <taxon>Spiralia</taxon>
        <taxon>Gnathifera</taxon>
        <taxon>Rotifera</taxon>
        <taxon>Eurotatoria</taxon>
        <taxon>Bdelloidea</taxon>
        <taxon>Philodinida</taxon>
        <taxon>Philodinidae</taxon>
        <taxon>Rotaria</taxon>
    </lineage>
</organism>
<keyword evidence="1" id="KW-0812">Transmembrane</keyword>
<keyword evidence="1" id="KW-1133">Transmembrane helix</keyword>
<proteinExistence type="predicted"/>
<reference evidence="2" key="1">
    <citation type="submission" date="2021-02" db="EMBL/GenBank/DDBJ databases">
        <authorList>
            <person name="Nowell W R."/>
        </authorList>
    </citation>
    <scope>NUCLEOTIDE SEQUENCE</scope>
</reference>
<dbReference type="EMBL" id="CAJOBH010006351">
    <property type="protein sequence ID" value="CAF4053450.1"/>
    <property type="molecule type" value="Genomic_DNA"/>
</dbReference>
<protein>
    <submittedName>
        <fullName evidence="2">Uncharacterized protein</fullName>
    </submittedName>
</protein>